<dbReference type="HOGENOM" id="CLU_053595_0_1_0"/>
<dbReference type="HAMAP" id="MF_00114">
    <property type="entry name" value="DeoC_type1"/>
    <property type="match status" value="1"/>
</dbReference>
<dbReference type="PANTHER" id="PTHR10889:SF1">
    <property type="entry name" value="DEOXYRIBOSE-PHOSPHATE ALDOLASE"/>
    <property type="match status" value="1"/>
</dbReference>
<dbReference type="GO" id="GO:0006018">
    <property type="term" value="P:2-deoxyribose 1-phosphate catabolic process"/>
    <property type="evidence" value="ECO:0007669"/>
    <property type="project" value="UniProtKB-UniRule"/>
</dbReference>
<dbReference type="SMART" id="SM01133">
    <property type="entry name" value="DeoC"/>
    <property type="match status" value="1"/>
</dbReference>
<dbReference type="EMBL" id="CP000473">
    <property type="protein sequence ID" value="ABJ83195.1"/>
    <property type="molecule type" value="Genomic_DNA"/>
</dbReference>
<evidence type="ECO:0000256" key="3">
    <source>
        <dbReference type="ARBA" id="ARBA00023239"/>
    </source>
</evidence>
<dbReference type="NCBIfam" id="TIGR00126">
    <property type="entry name" value="deoC"/>
    <property type="match status" value="1"/>
</dbReference>
<dbReference type="UniPathway" id="UPA00002">
    <property type="reaction ID" value="UER00468"/>
</dbReference>
<evidence type="ECO:0000256" key="1">
    <source>
        <dbReference type="ARBA" id="ARBA00010936"/>
    </source>
</evidence>
<proteinExistence type="inferred from homology"/>
<evidence type="ECO:0000256" key="6">
    <source>
        <dbReference type="ARBA" id="ARBA00056337"/>
    </source>
</evidence>
<dbReference type="GO" id="GO:0016052">
    <property type="term" value="P:carbohydrate catabolic process"/>
    <property type="evidence" value="ECO:0007669"/>
    <property type="project" value="TreeGrafter"/>
</dbReference>
<dbReference type="InterPro" id="IPR002915">
    <property type="entry name" value="DeoC/FbaB/LacD_aldolase"/>
</dbReference>
<evidence type="ECO:0000256" key="2">
    <source>
        <dbReference type="ARBA" id="ARBA00022490"/>
    </source>
</evidence>
<dbReference type="GO" id="GO:0004139">
    <property type="term" value="F:deoxyribose-phosphate aldolase activity"/>
    <property type="evidence" value="ECO:0007669"/>
    <property type="project" value="UniProtKB-UniRule"/>
</dbReference>
<dbReference type="EC" id="4.1.2.4" evidence="7"/>
<dbReference type="FunFam" id="3.20.20.70:FF:000044">
    <property type="entry name" value="Deoxyribose-phosphate aldolase"/>
    <property type="match status" value="1"/>
</dbReference>
<protein>
    <recommendedName>
        <fullName evidence="7">Deoxyribose-phosphate aldolase</fullName>
        <shortName evidence="7">DERA</shortName>
        <ecNumber evidence="7">4.1.2.4</ecNumber>
    </recommendedName>
    <alternativeName>
        <fullName evidence="7">2-deoxy-D-ribose 5-phosphate aldolase</fullName>
    </alternativeName>
    <alternativeName>
        <fullName evidence="7">Phosphodeoxyriboaldolase</fullName>
        <shortName evidence="7">Deoxyriboaldolase</shortName>
    </alternativeName>
</protein>
<accession>Q025X4</accession>
<evidence type="ECO:0000256" key="5">
    <source>
        <dbReference type="ARBA" id="ARBA00048791"/>
    </source>
</evidence>
<dbReference type="STRING" id="234267.Acid_2205"/>
<dbReference type="Gene3D" id="3.20.20.70">
    <property type="entry name" value="Aldolase class I"/>
    <property type="match status" value="1"/>
</dbReference>
<dbReference type="Pfam" id="PF01791">
    <property type="entry name" value="DeoC"/>
    <property type="match status" value="1"/>
</dbReference>
<comment type="subcellular location">
    <subcellularLocation>
        <location evidence="7">Cytoplasm</location>
    </subcellularLocation>
</comment>
<dbReference type="GO" id="GO:0009264">
    <property type="term" value="P:deoxyribonucleotide catabolic process"/>
    <property type="evidence" value="ECO:0007669"/>
    <property type="project" value="UniProtKB-UniRule"/>
</dbReference>
<reference evidence="8" key="1">
    <citation type="submission" date="2006-10" db="EMBL/GenBank/DDBJ databases">
        <title>Complete sequence of Solibacter usitatus Ellin6076.</title>
        <authorList>
            <consortium name="US DOE Joint Genome Institute"/>
            <person name="Copeland A."/>
            <person name="Lucas S."/>
            <person name="Lapidus A."/>
            <person name="Barry K."/>
            <person name="Detter J.C."/>
            <person name="Glavina del Rio T."/>
            <person name="Hammon N."/>
            <person name="Israni S."/>
            <person name="Dalin E."/>
            <person name="Tice H."/>
            <person name="Pitluck S."/>
            <person name="Thompson L.S."/>
            <person name="Brettin T."/>
            <person name="Bruce D."/>
            <person name="Han C."/>
            <person name="Tapia R."/>
            <person name="Gilna P."/>
            <person name="Schmutz J."/>
            <person name="Larimer F."/>
            <person name="Land M."/>
            <person name="Hauser L."/>
            <person name="Kyrpides N."/>
            <person name="Mikhailova N."/>
            <person name="Janssen P.H."/>
            <person name="Kuske C.R."/>
            <person name="Richardson P."/>
        </authorList>
    </citation>
    <scope>NUCLEOTIDE SEQUENCE</scope>
    <source>
        <strain evidence="8">Ellin6076</strain>
    </source>
</reference>
<dbReference type="PIRSF" id="PIRSF001357">
    <property type="entry name" value="DeoC"/>
    <property type="match status" value="1"/>
</dbReference>
<gene>
    <name evidence="7" type="primary">deoC</name>
    <name evidence="8" type="ordered locus">Acid_2205</name>
</gene>
<keyword evidence="3 7" id="KW-0456">Lyase</keyword>
<dbReference type="PANTHER" id="PTHR10889">
    <property type="entry name" value="DEOXYRIBOSE-PHOSPHATE ALDOLASE"/>
    <property type="match status" value="1"/>
</dbReference>
<dbReference type="GO" id="GO:0005737">
    <property type="term" value="C:cytoplasm"/>
    <property type="evidence" value="ECO:0007669"/>
    <property type="project" value="UniProtKB-SubCell"/>
</dbReference>
<dbReference type="FunCoup" id="Q025X4">
    <property type="interactions" value="513"/>
</dbReference>
<feature type="active site" description="Proton donor/acceptor" evidence="7">
    <location>
        <position position="118"/>
    </location>
</feature>
<evidence type="ECO:0000256" key="7">
    <source>
        <dbReference type="HAMAP-Rule" id="MF_00114"/>
    </source>
</evidence>
<comment type="function">
    <text evidence="6 7">Catalyzes a reversible aldol reaction between acetaldehyde and D-glyceraldehyde 3-phosphate to generate 2-deoxy-D-ribose 5-phosphate.</text>
</comment>
<name>Q025X4_SOLUE</name>
<comment type="pathway">
    <text evidence="7">Carbohydrate degradation; 2-deoxy-D-ribose 1-phosphate degradation; D-glyceraldehyde 3-phosphate and acetaldehyde from 2-deoxy-alpha-D-ribose 1-phosphate: step 2/2.</text>
</comment>
<dbReference type="AlphaFoldDB" id="Q025X4"/>
<dbReference type="CDD" id="cd00959">
    <property type="entry name" value="DeoC"/>
    <property type="match status" value="1"/>
</dbReference>
<organism evidence="8">
    <name type="scientific">Solibacter usitatus (strain Ellin6076)</name>
    <dbReference type="NCBI Taxonomy" id="234267"/>
    <lineage>
        <taxon>Bacteria</taxon>
        <taxon>Pseudomonadati</taxon>
        <taxon>Acidobacteriota</taxon>
        <taxon>Terriglobia</taxon>
        <taxon>Bryobacterales</taxon>
        <taxon>Solibacteraceae</taxon>
        <taxon>Candidatus Solibacter</taxon>
    </lineage>
</organism>
<feature type="active site" description="Schiff-base intermediate with acetaldehyde" evidence="7">
    <location>
        <position position="182"/>
    </location>
</feature>
<dbReference type="InterPro" id="IPR028581">
    <property type="entry name" value="DeoC_typeI"/>
</dbReference>
<dbReference type="KEGG" id="sus:Acid_2205"/>
<dbReference type="eggNOG" id="COG0274">
    <property type="taxonomic scope" value="Bacteria"/>
</dbReference>
<dbReference type="InterPro" id="IPR011343">
    <property type="entry name" value="DeoC"/>
</dbReference>
<comment type="catalytic activity">
    <reaction evidence="5 7">
        <text>2-deoxy-D-ribose 5-phosphate = D-glyceraldehyde 3-phosphate + acetaldehyde</text>
        <dbReference type="Rhea" id="RHEA:12821"/>
        <dbReference type="ChEBI" id="CHEBI:15343"/>
        <dbReference type="ChEBI" id="CHEBI:59776"/>
        <dbReference type="ChEBI" id="CHEBI:62877"/>
        <dbReference type="EC" id="4.1.2.4"/>
    </reaction>
</comment>
<dbReference type="InParanoid" id="Q025X4"/>
<keyword evidence="4 7" id="KW-0704">Schiff base</keyword>
<evidence type="ECO:0000313" key="8">
    <source>
        <dbReference type="EMBL" id="ABJ83195.1"/>
    </source>
</evidence>
<feature type="active site" description="Proton donor/acceptor" evidence="7">
    <location>
        <position position="211"/>
    </location>
</feature>
<sequence length="247" mass="25472">MQTCARNTKEIIAAGASRVSASEKLTRIDPTIAALIDHTILKADATREDVVKVCREARQYSFASVCVNPYWVPLVRAELAGTPVKVCTVVGFPLGATSTEAKVCETAGAIRGGAQEIDMVINVGALRSGDTDAVRSDIQAVVKVAHEAGAIVKVILETALLNDDQKTLASRLCKMAGADFVKTSTGFSTSGATAHDIALMRAAVGPAMGVKASGGIRTLEDVQTMTAAGASRIGASASVKIVEATAA</sequence>
<keyword evidence="2 7" id="KW-0963">Cytoplasm</keyword>
<comment type="similarity">
    <text evidence="1 7">Belongs to the DeoC/FbaB aldolase family. DeoC type 1 subfamily.</text>
</comment>
<evidence type="ECO:0000256" key="4">
    <source>
        <dbReference type="ARBA" id="ARBA00023270"/>
    </source>
</evidence>
<dbReference type="InterPro" id="IPR013785">
    <property type="entry name" value="Aldolase_TIM"/>
</dbReference>
<dbReference type="SUPFAM" id="SSF51569">
    <property type="entry name" value="Aldolase"/>
    <property type="match status" value="1"/>
</dbReference>